<dbReference type="EMBL" id="CM044704">
    <property type="protein sequence ID" value="KAI5668167.1"/>
    <property type="molecule type" value="Genomic_DNA"/>
</dbReference>
<comment type="caution">
    <text evidence="1">The sequence shown here is derived from an EMBL/GenBank/DDBJ whole genome shotgun (WGS) entry which is preliminary data.</text>
</comment>
<keyword evidence="2" id="KW-1185">Reference proteome</keyword>
<accession>A0ACC0B6G8</accession>
<organism evidence="1 2">
    <name type="scientific">Catharanthus roseus</name>
    <name type="common">Madagascar periwinkle</name>
    <name type="synonym">Vinca rosea</name>
    <dbReference type="NCBI Taxonomy" id="4058"/>
    <lineage>
        <taxon>Eukaryota</taxon>
        <taxon>Viridiplantae</taxon>
        <taxon>Streptophyta</taxon>
        <taxon>Embryophyta</taxon>
        <taxon>Tracheophyta</taxon>
        <taxon>Spermatophyta</taxon>
        <taxon>Magnoliopsida</taxon>
        <taxon>eudicotyledons</taxon>
        <taxon>Gunneridae</taxon>
        <taxon>Pentapetalae</taxon>
        <taxon>asterids</taxon>
        <taxon>lamiids</taxon>
        <taxon>Gentianales</taxon>
        <taxon>Apocynaceae</taxon>
        <taxon>Rauvolfioideae</taxon>
        <taxon>Vinceae</taxon>
        <taxon>Catharanthinae</taxon>
        <taxon>Catharanthus</taxon>
    </lineage>
</organism>
<sequence length="373" mass="42356">MKFKSAKEQNCTWHVLCSTMTGRTSCQVKTLQDKHSCSRTFNHKLDFKSDNGVVVTEVQDKVQKELCAFDMCLIVYIYICCFHVFTVFLIRLDGCHLKGPYPGILLTAVGIHASNGIYPIVYAVVEDETKPNEWTDKRYILEHRFCVCHLHNNFKQRHPEESLKIQMWTCAKASYANKFEAKMEILKVMDTKKRERFCSHVKIILDKLKEAAAPCFHAFAGGSKFESERTYCSGRRWELCGISCAHVVAAMGLTAKEPKDYVDPCYNKEAFLRSHERRKEPSDGRKEAVANDQPKKLCKQTGHNARKCPTSQPQQQQEGSSTTAATTTRANSNRCGKSKAFVHNKRFCKSATSTSQAEPVENTQEDPFPSQQG</sequence>
<reference evidence="2" key="1">
    <citation type="journal article" date="2023" name="Nat. Plants">
        <title>Single-cell RNA sequencing provides a high-resolution roadmap for understanding the multicellular compartmentation of specialized metabolism.</title>
        <authorList>
            <person name="Sun S."/>
            <person name="Shen X."/>
            <person name="Li Y."/>
            <person name="Li Y."/>
            <person name="Wang S."/>
            <person name="Li R."/>
            <person name="Zhang H."/>
            <person name="Shen G."/>
            <person name="Guo B."/>
            <person name="Wei J."/>
            <person name="Xu J."/>
            <person name="St-Pierre B."/>
            <person name="Chen S."/>
            <person name="Sun C."/>
        </authorList>
    </citation>
    <scope>NUCLEOTIDE SEQUENCE [LARGE SCALE GENOMIC DNA]</scope>
</reference>
<gene>
    <name evidence="1" type="ORF">M9H77_18020</name>
</gene>
<name>A0ACC0B6G8_CATRO</name>
<protein>
    <submittedName>
        <fullName evidence="1">Uncharacterized protein</fullName>
    </submittedName>
</protein>
<evidence type="ECO:0000313" key="2">
    <source>
        <dbReference type="Proteomes" id="UP001060085"/>
    </source>
</evidence>
<proteinExistence type="predicted"/>
<evidence type="ECO:0000313" key="1">
    <source>
        <dbReference type="EMBL" id="KAI5668167.1"/>
    </source>
</evidence>
<dbReference type="Proteomes" id="UP001060085">
    <property type="component" value="Linkage Group LG04"/>
</dbReference>